<dbReference type="SUPFAM" id="SSF52833">
    <property type="entry name" value="Thioredoxin-like"/>
    <property type="match status" value="1"/>
</dbReference>
<name>A0A317YNP6_STAPS</name>
<dbReference type="Proteomes" id="UP000246800">
    <property type="component" value="Unassembled WGS sequence"/>
</dbReference>
<dbReference type="InterPro" id="IPR006660">
    <property type="entry name" value="Arsenate_reductase-like"/>
</dbReference>
<comment type="caution">
    <text evidence="2">The sequence shown here is derived from an EMBL/GenBank/DDBJ whole genome shotgun (WGS) entry which is preliminary data.</text>
</comment>
<dbReference type="Gene3D" id="3.40.30.10">
    <property type="entry name" value="Glutaredoxin"/>
    <property type="match status" value="1"/>
</dbReference>
<reference evidence="2 3" key="1">
    <citation type="journal article" date="2018" name="Vet. Microbiol.">
        <title>Clonal diversity and geographic distribution of methicillin-resistant Staphylococcus pseudintermedius from Australian animals: Discovery of novel sequence types.</title>
        <authorList>
            <person name="Worthing K.A."/>
            <person name="Abraham S."/>
            <person name="Coombs G.W."/>
            <person name="Pang S."/>
            <person name="Saputra S."/>
            <person name="Jordan D."/>
            <person name="Trott D.J."/>
            <person name="Norris J.M."/>
        </authorList>
    </citation>
    <scope>NUCLEOTIDE SEQUENCE [LARGE SCALE GENOMIC DNA]</scope>
    <source>
        <strain evidence="2 3">ST525 1</strain>
    </source>
</reference>
<organism evidence="2 3">
    <name type="scientific">Staphylococcus pseudintermedius</name>
    <dbReference type="NCBI Taxonomy" id="283734"/>
    <lineage>
        <taxon>Bacteria</taxon>
        <taxon>Bacillati</taxon>
        <taxon>Bacillota</taxon>
        <taxon>Bacilli</taxon>
        <taxon>Bacillales</taxon>
        <taxon>Staphylococcaceae</taxon>
        <taxon>Staphylococcus</taxon>
        <taxon>Staphylococcus intermedius group</taxon>
    </lineage>
</organism>
<protein>
    <submittedName>
        <fullName evidence="2">Arsenate reductase</fullName>
    </submittedName>
</protein>
<accession>A0A317YNP6</accession>
<dbReference type="PROSITE" id="PS51353">
    <property type="entry name" value="ARSC"/>
    <property type="match status" value="1"/>
</dbReference>
<dbReference type="RefSeq" id="WP_341466447.1">
    <property type="nucleotide sequence ID" value="NZ_QEIT01000490.1"/>
</dbReference>
<proteinExistence type="inferred from homology"/>
<sequence>FNTHGAKYRELDLKNKLQTLSDDEKLELLSSDGMLVKRPLTVMGDKITLGFKEDQYKETWLA</sequence>
<feature type="non-terminal residue" evidence="2">
    <location>
        <position position="1"/>
    </location>
</feature>
<dbReference type="EMBL" id="QEIT01000490">
    <property type="protein sequence ID" value="PWZ68837.1"/>
    <property type="molecule type" value="Genomic_DNA"/>
</dbReference>
<dbReference type="Pfam" id="PF03960">
    <property type="entry name" value="ArsC"/>
    <property type="match status" value="1"/>
</dbReference>
<evidence type="ECO:0000313" key="3">
    <source>
        <dbReference type="Proteomes" id="UP000246800"/>
    </source>
</evidence>
<gene>
    <name evidence="2" type="ORF">DD902_14685</name>
</gene>
<dbReference type="AlphaFoldDB" id="A0A317YNP6"/>
<evidence type="ECO:0000256" key="1">
    <source>
        <dbReference type="PROSITE-ProRule" id="PRU01282"/>
    </source>
</evidence>
<evidence type="ECO:0000313" key="2">
    <source>
        <dbReference type="EMBL" id="PWZ68837.1"/>
    </source>
</evidence>
<dbReference type="InterPro" id="IPR036249">
    <property type="entry name" value="Thioredoxin-like_sf"/>
</dbReference>
<dbReference type="PANTHER" id="PTHR30041">
    <property type="entry name" value="ARSENATE REDUCTASE"/>
    <property type="match status" value="1"/>
</dbReference>
<comment type="similarity">
    <text evidence="1">Belongs to the ArsC family.</text>
</comment>
<dbReference type="PANTHER" id="PTHR30041:SF8">
    <property type="entry name" value="PROTEIN YFFB"/>
    <property type="match status" value="1"/>
</dbReference>